<organism evidence="1 2">
    <name type="scientific">Rhododendron molle</name>
    <name type="common">Chinese azalea</name>
    <name type="synonym">Azalea mollis</name>
    <dbReference type="NCBI Taxonomy" id="49168"/>
    <lineage>
        <taxon>Eukaryota</taxon>
        <taxon>Viridiplantae</taxon>
        <taxon>Streptophyta</taxon>
        <taxon>Embryophyta</taxon>
        <taxon>Tracheophyta</taxon>
        <taxon>Spermatophyta</taxon>
        <taxon>Magnoliopsida</taxon>
        <taxon>eudicotyledons</taxon>
        <taxon>Gunneridae</taxon>
        <taxon>Pentapetalae</taxon>
        <taxon>asterids</taxon>
        <taxon>Ericales</taxon>
        <taxon>Ericaceae</taxon>
        <taxon>Ericoideae</taxon>
        <taxon>Rhodoreae</taxon>
        <taxon>Rhododendron</taxon>
    </lineage>
</organism>
<protein>
    <submittedName>
        <fullName evidence="1">Uncharacterized protein</fullName>
    </submittedName>
</protein>
<sequence>MVLCSEVHSTVVRISEPSDRAFHSSDLILTNNDRKSFIAKMRYEPSNPRRAHHCTASSPNSLM</sequence>
<proteinExistence type="predicted"/>
<dbReference type="EMBL" id="CM046390">
    <property type="protein sequence ID" value="KAI8564411.1"/>
    <property type="molecule type" value="Genomic_DNA"/>
</dbReference>
<dbReference type="Proteomes" id="UP001062846">
    <property type="component" value="Chromosome 3"/>
</dbReference>
<name>A0ACC0PGY1_RHOML</name>
<reference evidence="1" key="1">
    <citation type="submission" date="2022-02" db="EMBL/GenBank/DDBJ databases">
        <title>Plant Genome Project.</title>
        <authorList>
            <person name="Zhang R.-G."/>
        </authorList>
    </citation>
    <scope>NUCLEOTIDE SEQUENCE</scope>
    <source>
        <strain evidence="1">AT1</strain>
    </source>
</reference>
<accession>A0ACC0PGY1</accession>
<evidence type="ECO:0000313" key="2">
    <source>
        <dbReference type="Proteomes" id="UP001062846"/>
    </source>
</evidence>
<gene>
    <name evidence="1" type="ORF">RHMOL_Rhmol03G0179400</name>
</gene>
<evidence type="ECO:0000313" key="1">
    <source>
        <dbReference type="EMBL" id="KAI8564411.1"/>
    </source>
</evidence>
<keyword evidence="2" id="KW-1185">Reference proteome</keyword>
<comment type="caution">
    <text evidence="1">The sequence shown here is derived from an EMBL/GenBank/DDBJ whole genome shotgun (WGS) entry which is preliminary data.</text>
</comment>